<dbReference type="Proteomes" id="UP000061512">
    <property type="component" value="Unassembled WGS sequence"/>
</dbReference>
<organism evidence="1 2">
    <name type="scientific">Burkholderia pseudomultivorans</name>
    <dbReference type="NCBI Taxonomy" id="1207504"/>
    <lineage>
        <taxon>Bacteria</taxon>
        <taxon>Pseudomonadati</taxon>
        <taxon>Pseudomonadota</taxon>
        <taxon>Betaproteobacteria</taxon>
        <taxon>Burkholderiales</taxon>
        <taxon>Burkholderiaceae</taxon>
        <taxon>Burkholderia</taxon>
        <taxon>Burkholderia cepacia complex</taxon>
    </lineage>
</organism>
<sequence>MKYWLRTASSAALLFAVAATAQTTREPAMNAPSKRIDAFALEANATGFFVNDDGDLLTARHVVDACRTLFVIKDARVARATVKAVSRDRDLAVVTSAIRPLLAATFAQRADMRAAQPVFAAGYDVLRHMPDRATTLYNAFTRADARGDASDEFTLMSAATHGASGAPVLDQAGRVIGLITDRATVSGDDARSVATRSDAASYVIAIRSDPIKTFLRTSGVPFGESDAPQLEPMQARGPRAATLEAGILCGG</sequence>
<protein>
    <submittedName>
        <fullName evidence="1">Uncharacterized protein</fullName>
    </submittedName>
</protein>
<accession>A0A132ERE5</accession>
<dbReference type="Gene3D" id="2.40.10.120">
    <property type="match status" value="1"/>
</dbReference>
<dbReference type="InterPro" id="IPR009003">
    <property type="entry name" value="Peptidase_S1_PA"/>
</dbReference>
<evidence type="ECO:0000313" key="1">
    <source>
        <dbReference type="EMBL" id="KWF56469.1"/>
    </source>
</evidence>
<dbReference type="Pfam" id="PF13365">
    <property type="entry name" value="Trypsin_2"/>
    <property type="match status" value="1"/>
</dbReference>
<reference evidence="1 2" key="1">
    <citation type="submission" date="2015-11" db="EMBL/GenBank/DDBJ databases">
        <title>Expanding the genomic diversity of Burkholderia species for the development of highly accurate diagnostics.</title>
        <authorList>
            <person name="Sahl J."/>
            <person name="Keim P."/>
            <person name="Wagner D."/>
        </authorList>
    </citation>
    <scope>NUCLEOTIDE SEQUENCE [LARGE SCALE GENOMIC DNA]</scope>
    <source>
        <strain evidence="1 2">MSMB574WGS</strain>
    </source>
</reference>
<comment type="caution">
    <text evidence="1">The sequence shown here is derived from an EMBL/GenBank/DDBJ whole genome shotgun (WGS) entry which is preliminary data.</text>
</comment>
<dbReference type="PANTHER" id="PTHR43019:SF23">
    <property type="entry name" value="PROTEASE DO-LIKE 5, CHLOROPLASTIC"/>
    <property type="match status" value="1"/>
</dbReference>
<dbReference type="SUPFAM" id="SSF50494">
    <property type="entry name" value="Trypsin-like serine proteases"/>
    <property type="match status" value="1"/>
</dbReference>
<evidence type="ECO:0000313" key="2">
    <source>
        <dbReference type="Proteomes" id="UP000061512"/>
    </source>
</evidence>
<name>A0A132ERE5_9BURK</name>
<dbReference type="EMBL" id="LPJX01000072">
    <property type="protein sequence ID" value="KWF56469.1"/>
    <property type="molecule type" value="Genomic_DNA"/>
</dbReference>
<dbReference type="RefSeq" id="WP_060300780.1">
    <property type="nucleotide sequence ID" value="NZ_JADKRM010000106.1"/>
</dbReference>
<gene>
    <name evidence="1" type="ORF">WT57_32670</name>
</gene>
<dbReference type="AlphaFoldDB" id="A0A132ERE5"/>
<proteinExistence type="predicted"/>
<dbReference type="PANTHER" id="PTHR43019">
    <property type="entry name" value="SERINE ENDOPROTEASE DEGS"/>
    <property type="match status" value="1"/>
</dbReference>